<dbReference type="Pfam" id="PF19576">
    <property type="entry name" value="Acyltransf_2"/>
    <property type="match status" value="1"/>
</dbReference>
<dbReference type="RefSeq" id="WP_264206936.1">
    <property type="nucleotide sequence ID" value="NZ_JAOZEW010000015.1"/>
</dbReference>
<dbReference type="AlphaFoldDB" id="A0A9X3BZ60"/>
<gene>
    <name evidence="2" type="ORF">OIU83_14235</name>
</gene>
<sequence length="273" mass="30001">MTLISKEKFSKAAGLSKIPIPGLSPYLMKIMKIDNLNTIVKEAGNLEGADFANYVLMKIGVKVQFDAAEFLNIPREGAFVVVANHPYGGIESLALLSTIAKIRPDTMYMGNFLLKEIPNLEKCIIGVNPFENVQNSASITGLKMTLKALGDGIPVAIFPAGEVSSYNFKTSEITDPEWHPVVGKIISKAGVPILPIYFHGNNGFFFSMLKSIHPMLQTSKLISELFNKQGYALKMTIGEAIVLPETKGKAFDPLMLKNLRNKLYALKTKHLIN</sequence>
<dbReference type="Proteomes" id="UP001151079">
    <property type="component" value="Unassembled WGS sequence"/>
</dbReference>
<dbReference type="EMBL" id="JAOZEW010000015">
    <property type="protein sequence ID" value="MCV9928826.1"/>
    <property type="molecule type" value="Genomic_DNA"/>
</dbReference>
<comment type="caution">
    <text evidence="2">The sequence shown here is derived from an EMBL/GenBank/DDBJ whole genome shotgun (WGS) entry which is preliminary data.</text>
</comment>
<evidence type="ECO:0000259" key="1">
    <source>
        <dbReference type="SMART" id="SM00563"/>
    </source>
</evidence>
<feature type="domain" description="Phospholipid/glycerol acyltransferase" evidence="1">
    <location>
        <begin position="79"/>
        <end position="201"/>
    </location>
</feature>
<evidence type="ECO:0000313" key="3">
    <source>
        <dbReference type="Proteomes" id="UP001151079"/>
    </source>
</evidence>
<keyword evidence="3" id="KW-1185">Reference proteome</keyword>
<protein>
    <recommendedName>
        <fullName evidence="1">Phospholipid/glycerol acyltransferase domain-containing protein</fullName>
    </recommendedName>
</protein>
<dbReference type="InterPro" id="IPR045746">
    <property type="entry name" value="ACT14924-like_Acyltransf_dom"/>
</dbReference>
<dbReference type="SMART" id="SM00563">
    <property type="entry name" value="PlsC"/>
    <property type="match status" value="1"/>
</dbReference>
<dbReference type="SUPFAM" id="SSF69593">
    <property type="entry name" value="Glycerol-3-phosphate (1)-acyltransferase"/>
    <property type="match status" value="1"/>
</dbReference>
<proteinExistence type="predicted"/>
<reference evidence="2" key="1">
    <citation type="submission" date="2022-10" db="EMBL/GenBank/DDBJ databases">
        <title>Two novel species of Flavobacterium.</title>
        <authorList>
            <person name="Liu Q."/>
            <person name="Xin Y.-H."/>
        </authorList>
    </citation>
    <scope>NUCLEOTIDE SEQUENCE</scope>
    <source>
        <strain evidence="2">LS1R49</strain>
    </source>
</reference>
<dbReference type="GO" id="GO:0016746">
    <property type="term" value="F:acyltransferase activity"/>
    <property type="evidence" value="ECO:0007669"/>
    <property type="project" value="InterPro"/>
</dbReference>
<accession>A0A9X3BZ60</accession>
<name>A0A9X3BZ60_9FLAO</name>
<organism evidence="2 3">
    <name type="scientific">Flavobacterium shii</name>
    <dbReference type="NCBI Taxonomy" id="2987687"/>
    <lineage>
        <taxon>Bacteria</taxon>
        <taxon>Pseudomonadati</taxon>
        <taxon>Bacteroidota</taxon>
        <taxon>Flavobacteriia</taxon>
        <taxon>Flavobacteriales</taxon>
        <taxon>Flavobacteriaceae</taxon>
        <taxon>Flavobacterium</taxon>
    </lineage>
</organism>
<dbReference type="InterPro" id="IPR002123">
    <property type="entry name" value="Plipid/glycerol_acylTrfase"/>
</dbReference>
<evidence type="ECO:0000313" key="2">
    <source>
        <dbReference type="EMBL" id="MCV9928826.1"/>
    </source>
</evidence>